<evidence type="ECO:0000259" key="3">
    <source>
        <dbReference type="PROSITE" id="PS50102"/>
    </source>
</evidence>
<evidence type="ECO:0000256" key="1">
    <source>
        <dbReference type="ARBA" id="ARBA00022884"/>
    </source>
</evidence>
<dbReference type="InterPro" id="IPR000504">
    <property type="entry name" value="RRM_dom"/>
</dbReference>
<dbReference type="PROSITE" id="PS50102">
    <property type="entry name" value="RRM"/>
    <property type="match status" value="1"/>
</dbReference>
<organism evidence="4">
    <name type="scientific">Prunus dulcis</name>
    <name type="common">Almond</name>
    <name type="synonym">Amygdalus dulcis</name>
    <dbReference type="NCBI Taxonomy" id="3755"/>
    <lineage>
        <taxon>Eukaryota</taxon>
        <taxon>Viridiplantae</taxon>
        <taxon>Streptophyta</taxon>
        <taxon>Embryophyta</taxon>
        <taxon>Tracheophyta</taxon>
        <taxon>Spermatophyta</taxon>
        <taxon>Magnoliopsida</taxon>
        <taxon>eudicotyledons</taxon>
        <taxon>Gunneridae</taxon>
        <taxon>Pentapetalae</taxon>
        <taxon>rosids</taxon>
        <taxon>fabids</taxon>
        <taxon>Rosales</taxon>
        <taxon>Rosaceae</taxon>
        <taxon>Amygdaloideae</taxon>
        <taxon>Amygdaleae</taxon>
        <taxon>Prunus</taxon>
    </lineage>
</organism>
<feature type="domain" description="RRM" evidence="3">
    <location>
        <begin position="114"/>
        <end position="179"/>
    </location>
</feature>
<reference evidence="4" key="1">
    <citation type="journal article" date="2019" name="Science">
        <title>Mutation of a bHLH transcription factor allowed almond domestication.</title>
        <authorList>
            <person name="Sanchez-Perez R."/>
            <person name="Pavan S."/>
            <person name="Mazzeo R."/>
            <person name="Moldovan C."/>
            <person name="Aiese Cigliano R."/>
            <person name="Del Cueto J."/>
            <person name="Ricciardi F."/>
            <person name="Lotti C."/>
            <person name="Ricciardi L."/>
            <person name="Dicenta F."/>
            <person name="Lopez-Marques R.L."/>
            <person name="Lindberg Moller B."/>
        </authorList>
    </citation>
    <scope>NUCLEOTIDE SEQUENCE</scope>
</reference>
<name>A0A4Y1RLN9_PRUDU</name>
<evidence type="ECO:0000313" key="4">
    <source>
        <dbReference type="EMBL" id="BBH05164.1"/>
    </source>
</evidence>
<dbReference type="InterPro" id="IPR035979">
    <property type="entry name" value="RBD_domain_sf"/>
</dbReference>
<dbReference type="SUPFAM" id="SSF54928">
    <property type="entry name" value="RNA-binding domain, RBD"/>
    <property type="match status" value="1"/>
</dbReference>
<dbReference type="EMBL" id="AP019302">
    <property type="protein sequence ID" value="BBH05164.1"/>
    <property type="molecule type" value="Genomic_DNA"/>
</dbReference>
<proteinExistence type="predicted"/>
<dbReference type="AlphaFoldDB" id="A0A4Y1RLN9"/>
<dbReference type="PANTHER" id="PTHR48024">
    <property type="entry name" value="GEO13361P1-RELATED"/>
    <property type="match status" value="1"/>
</dbReference>
<evidence type="ECO:0000256" key="2">
    <source>
        <dbReference type="PROSITE-ProRule" id="PRU00176"/>
    </source>
</evidence>
<keyword evidence="1 2" id="KW-0694">RNA-binding</keyword>
<dbReference type="GO" id="GO:1990428">
    <property type="term" value="P:miRNA transport"/>
    <property type="evidence" value="ECO:0007669"/>
    <property type="project" value="TreeGrafter"/>
</dbReference>
<dbReference type="PANTHER" id="PTHR48024:SF56">
    <property type="entry name" value="HETEROGENEOUS NUCLEAR RIBONUCLEOPROTEIN A0"/>
    <property type="match status" value="1"/>
</dbReference>
<dbReference type="GO" id="GO:0003723">
    <property type="term" value="F:RNA binding"/>
    <property type="evidence" value="ECO:0007669"/>
    <property type="project" value="UniProtKB-UniRule"/>
</dbReference>
<gene>
    <name evidence="4" type="ORF">Prudu_016475</name>
</gene>
<dbReference type="InterPro" id="IPR050886">
    <property type="entry name" value="RNA-binding_reg"/>
</dbReference>
<sequence length="179" mass="20002">MGSWMIIPFDKYPSSSIEPWSVVDDFSEGSIGFAIGGSIRSQLGCGSAGFKLVVVGSSDWMKYLYYPFNIKLELINTRSELISRPPVFQLHLQPQFSIFVLPPQFLFNLIILSFVGGLSWATDNDALLRAFSPLVRSSNRRAIINDCETGRSRGFSFSFGFVTFSNEKAMRDAIEGMND</sequence>
<dbReference type="InterPro" id="IPR012677">
    <property type="entry name" value="Nucleotide-bd_a/b_plait_sf"/>
</dbReference>
<dbReference type="Gene3D" id="3.30.70.330">
    <property type="match status" value="1"/>
</dbReference>
<dbReference type="Pfam" id="PF00076">
    <property type="entry name" value="RRM_1"/>
    <property type="match status" value="1"/>
</dbReference>
<accession>A0A4Y1RLN9</accession>
<protein>
    <submittedName>
        <fullName evidence="4">Ribosomal L38e protein family</fullName>
    </submittedName>
</protein>